<gene>
    <name evidence="1" type="ORF">EZS28_023980</name>
</gene>
<reference evidence="1 2" key="1">
    <citation type="submission" date="2019-03" db="EMBL/GenBank/DDBJ databases">
        <title>Single cell metagenomics reveals metabolic interactions within the superorganism composed of flagellate Streblomastix strix and complex community of Bacteroidetes bacteria on its surface.</title>
        <authorList>
            <person name="Treitli S.C."/>
            <person name="Kolisko M."/>
            <person name="Husnik F."/>
            <person name="Keeling P."/>
            <person name="Hampl V."/>
        </authorList>
    </citation>
    <scope>NUCLEOTIDE SEQUENCE [LARGE SCALE GENOMIC DNA]</scope>
    <source>
        <strain evidence="1">ST1C</strain>
    </source>
</reference>
<dbReference type="EMBL" id="SNRW01007867">
    <property type="protein sequence ID" value="KAA6380493.1"/>
    <property type="molecule type" value="Genomic_DNA"/>
</dbReference>
<proteinExistence type="predicted"/>
<protein>
    <submittedName>
        <fullName evidence="1">Uncharacterized protein</fullName>
    </submittedName>
</protein>
<organism evidence="1 2">
    <name type="scientific">Streblomastix strix</name>
    <dbReference type="NCBI Taxonomy" id="222440"/>
    <lineage>
        <taxon>Eukaryota</taxon>
        <taxon>Metamonada</taxon>
        <taxon>Preaxostyla</taxon>
        <taxon>Oxymonadida</taxon>
        <taxon>Streblomastigidae</taxon>
        <taxon>Streblomastix</taxon>
    </lineage>
</organism>
<comment type="caution">
    <text evidence="1">The sequence shown here is derived from an EMBL/GenBank/DDBJ whole genome shotgun (WGS) entry which is preliminary data.</text>
</comment>
<evidence type="ECO:0000313" key="1">
    <source>
        <dbReference type="EMBL" id="KAA6380493.1"/>
    </source>
</evidence>
<name>A0A5J4VDC8_9EUKA</name>
<sequence>MKLRCKDSGSRRVHSKYPERITSAPSLHMLTKVADFKGSYWNAFITQSETVITSFLRISDGSLDISRLFMLKIQLNSFHLETQFTDISMKFNSEEKRPDNFAKG</sequence>
<accession>A0A5J4VDC8</accession>
<dbReference type="Proteomes" id="UP000324800">
    <property type="component" value="Unassembled WGS sequence"/>
</dbReference>
<dbReference type="AlphaFoldDB" id="A0A5J4VDC8"/>
<evidence type="ECO:0000313" key="2">
    <source>
        <dbReference type="Proteomes" id="UP000324800"/>
    </source>
</evidence>